<reference evidence="9" key="1">
    <citation type="submission" date="2018-09" db="EMBL/GenBank/DDBJ databases">
        <title>Chryseolinea sp. KIS68-18 isolated from soil.</title>
        <authorList>
            <person name="Weon H.-Y."/>
            <person name="Kwon S.-W."/>
            <person name="Lee S.A."/>
        </authorList>
    </citation>
    <scope>NUCLEOTIDE SEQUENCE [LARGE SCALE GENOMIC DNA]</scope>
    <source>
        <strain evidence="9">KIS68-18</strain>
    </source>
</reference>
<dbReference type="InterPro" id="IPR036259">
    <property type="entry name" value="MFS_trans_sf"/>
</dbReference>
<evidence type="ECO:0000256" key="6">
    <source>
        <dbReference type="SAM" id="Phobius"/>
    </source>
</evidence>
<dbReference type="GO" id="GO:0005886">
    <property type="term" value="C:plasma membrane"/>
    <property type="evidence" value="ECO:0007669"/>
    <property type="project" value="UniProtKB-SubCell"/>
</dbReference>
<evidence type="ECO:0000256" key="3">
    <source>
        <dbReference type="ARBA" id="ARBA00022692"/>
    </source>
</evidence>
<feature type="domain" description="Major facilitator superfamily (MFS) profile" evidence="7">
    <location>
        <begin position="7"/>
        <end position="402"/>
    </location>
</feature>
<keyword evidence="5 6" id="KW-0472">Membrane</keyword>
<feature type="transmembrane region" description="Helical" evidence="6">
    <location>
        <begin position="7"/>
        <end position="29"/>
    </location>
</feature>
<dbReference type="PANTHER" id="PTHR43702:SF12">
    <property type="entry name" value="N-ACETYL GLUCOSAMINE TRANSPORTER NAGP"/>
    <property type="match status" value="1"/>
</dbReference>
<feature type="transmembrane region" description="Helical" evidence="6">
    <location>
        <begin position="182"/>
        <end position="202"/>
    </location>
</feature>
<dbReference type="AlphaFoldDB" id="A0A385SN73"/>
<feature type="transmembrane region" description="Helical" evidence="6">
    <location>
        <begin position="294"/>
        <end position="312"/>
    </location>
</feature>
<dbReference type="SUPFAM" id="SSF103473">
    <property type="entry name" value="MFS general substrate transporter"/>
    <property type="match status" value="1"/>
</dbReference>
<feature type="transmembrane region" description="Helical" evidence="6">
    <location>
        <begin position="318"/>
        <end position="339"/>
    </location>
</feature>
<dbReference type="OrthoDB" id="3225787at2"/>
<dbReference type="InterPro" id="IPR050375">
    <property type="entry name" value="MFS_TsgA-like"/>
</dbReference>
<dbReference type="Pfam" id="PF07690">
    <property type="entry name" value="MFS_1"/>
    <property type="match status" value="1"/>
</dbReference>
<evidence type="ECO:0000256" key="5">
    <source>
        <dbReference type="ARBA" id="ARBA00023136"/>
    </source>
</evidence>
<evidence type="ECO:0000313" key="9">
    <source>
        <dbReference type="Proteomes" id="UP000266183"/>
    </source>
</evidence>
<evidence type="ECO:0000259" key="7">
    <source>
        <dbReference type="PROSITE" id="PS50850"/>
    </source>
</evidence>
<evidence type="ECO:0000256" key="2">
    <source>
        <dbReference type="ARBA" id="ARBA00022475"/>
    </source>
</evidence>
<proteinExistence type="predicted"/>
<feature type="transmembrane region" description="Helical" evidence="6">
    <location>
        <begin position="128"/>
        <end position="150"/>
    </location>
</feature>
<keyword evidence="3 6" id="KW-0812">Transmembrane</keyword>
<name>A0A385SN73_9BACT</name>
<feature type="transmembrane region" description="Helical" evidence="6">
    <location>
        <begin position="96"/>
        <end position="116"/>
    </location>
</feature>
<keyword evidence="2" id="KW-1003">Cell membrane</keyword>
<dbReference type="GO" id="GO:0022857">
    <property type="term" value="F:transmembrane transporter activity"/>
    <property type="evidence" value="ECO:0007669"/>
    <property type="project" value="InterPro"/>
</dbReference>
<keyword evidence="9" id="KW-1185">Reference proteome</keyword>
<feature type="transmembrane region" description="Helical" evidence="6">
    <location>
        <begin position="269"/>
        <end position="287"/>
    </location>
</feature>
<feature type="transmembrane region" description="Helical" evidence="6">
    <location>
        <begin position="351"/>
        <end position="373"/>
    </location>
</feature>
<feature type="transmembrane region" description="Helical" evidence="6">
    <location>
        <begin position="228"/>
        <end position="249"/>
    </location>
</feature>
<evidence type="ECO:0000256" key="1">
    <source>
        <dbReference type="ARBA" id="ARBA00004429"/>
    </source>
</evidence>
<sequence>MKRNTVIVLLVFLIFSVISFLTNILGPLVPDIIDSFQLSIGLAGFLPFSFFVAYGVMSIPSGVLIEKYSGKTVIIVAFVLAMVAAQVFAIFPQFTIALLSLFSIGIGMAMLQVVINPLLRQAGGEEHFAFNSVLANFFFGAASFLSPLLYSYLVGNIHSHHASGIAALFNGLVTPELKWVSLYWVFAVTCLVMIVVIAAITFPKVEYTAEDRIDTGETLRELLRDKTVLRFFVGIFCYVGTEQGIANWMSKFLQLYHGVDPATVGATSIAYFWGLLTFGCFVGLLLLKLFDSRHILIVFALGAMLSLLSGLFGDVRIALVALPLTGFFLSIMWSIVFSLGMNSLPKHHGTLSGILCTGIVGGAVMPLIIGGLAESVGLRFAMLVLCMTLGYILSIGIGARPLVTNARVKRWRDLFSKPAVE</sequence>
<dbReference type="Gene3D" id="1.20.1250.20">
    <property type="entry name" value="MFS general substrate transporter like domains"/>
    <property type="match status" value="2"/>
</dbReference>
<feature type="transmembrane region" description="Helical" evidence="6">
    <location>
        <begin position="35"/>
        <end position="56"/>
    </location>
</feature>
<organism evidence="8 9">
    <name type="scientific">Chryseolinea soli</name>
    <dbReference type="NCBI Taxonomy" id="2321403"/>
    <lineage>
        <taxon>Bacteria</taxon>
        <taxon>Pseudomonadati</taxon>
        <taxon>Bacteroidota</taxon>
        <taxon>Cytophagia</taxon>
        <taxon>Cytophagales</taxon>
        <taxon>Fulvivirgaceae</taxon>
        <taxon>Chryseolinea</taxon>
    </lineage>
</organism>
<protein>
    <submittedName>
        <fullName evidence="8">MFS transporter</fullName>
    </submittedName>
</protein>
<dbReference type="PROSITE" id="PS50850">
    <property type="entry name" value="MFS"/>
    <property type="match status" value="1"/>
</dbReference>
<feature type="transmembrane region" description="Helical" evidence="6">
    <location>
        <begin position="68"/>
        <end position="90"/>
    </location>
</feature>
<evidence type="ECO:0000256" key="4">
    <source>
        <dbReference type="ARBA" id="ARBA00022989"/>
    </source>
</evidence>
<gene>
    <name evidence="8" type="ORF">D4L85_19500</name>
</gene>
<keyword evidence="4 6" id="KW-1133">Transmembrane helix</keyword>
<dbReference type="InterPro" id="IPR011701">
    <property type="entry name" value="MFS"/>
</dbReference>
<feature type="transmembrane region" description="Helical" evidence="6">
    <location>
        <begin position="379"/>
        <end position="403"/>
    </location>
</feature>
<accession>A0A385SN73</accession>
<dbReference type="Proteomes" id="UP000266183">
    <property type="component" value="Chromosome"/>
</dbReference>
<dbReference type="EMBL" id="CP032382">
    <property type="protein sequence ID" value="AYB32629.1"/>
    <property type="molecule type" value="Genomic_DNA"/>
</dbReference>
<evidence type="ECO:0000313" key="8">
    <source>
        <dbReference type="EMBL" id="AYB32629.1"/>
    </source>
</evidence>
<comment type="subcellular location">
    <subcellularLocation>
        <location evidence="1">Cell inner membrane</location>
        <topology evidence="1">Multi-pass membrane protein</topology>
    </subcellularLocation>
</comment>
<dbReference type="InterPro" id="IPR020846">
    <property type="entry name" value="MFS_dom"/>
</dbReference>
<dbReference type="RefSeq" id="WP_119755881.1">
    <property type="nucleotide sequence ID" value="NZ_CP032382.1"/>
</dbReference>
<dbReference type="KEGG" id="chk:D4L85_19500"/>
<dbReference type="PANTHER" id="PTHR43702">
    <property type="entry name" value="L-FUCOSE-PROTON SYMPORTER"/>
    <property type="match status" value="1"/>
</dbReference>